<accession>A0A4R0S2S9</accession>
<protein>
    <submittedName>
        <fullName evidence="2">Uncharacterized protein</fullName>
    </submittedName>
</protein>
<gene>
    <name evidence="2" type="ORF">EIP91_001815</name>
</gene>
<dbReference type="EMBL" id="RWJN01000015">
    <property type="protein sequence ID" value="TCD70784.1"/>
    <property type="molecule type" value="Genomic_DNA"/>
</dbReference>
<comment type="caution">
    <text evidence="2">The sequence shown here is derived from an EMBL/GenBank/DDBJ whole genome shotgun (WGS) entry which is preliminary data.</text>
</comment>
<reference evidence="2 3" key="1">
    <citation type="submission" date="2018-11" db="EMBL/GenBank/DDBJ databases">
        <title>Genome assembly of Steccherinum ochraceum LE-BIN_3174, the white-rot fungus of the Steccherinaceae family (The Residual Polyporoid clade, Polyporales, Basidiomycota).</title>
        <authorList>
            <person name="Fedorova T.V."/>
            <person name="Glazunova O.A."/>
            <person name="Landesman E.O."/>
            <person name="Moiseenko K.V."/>
            <person name="Psurtseva N.V."/>
            <person name="Savinova O.S."/>
            <person name="Shakhova N.V."/>
            <person name="Tyazhelova T.V."/>
            <person name="Vasina D.V."/>
        </authorList>
    </citation>
    <scope>NUCLEOTIDE SEQUENCE [LARGE SCALE GENOMIC DNA]</scope>
    <source>
        <strain evidence="2 3">LE-BIN_3174</strain>
    </source>
</reference>
<sequence>MQPDGISAAVQDTSKESLERPQLASFCFLASPFGRQKHFCTAKVFSGWQASITAPETSTWQPKDGGPAVPVVVLNGISEGEARADGEDSSWATASSKAAGRRRRHTPAMFLALEKQLERVLIARARKTSIAQAIIPVSLPREASAKEADSPTFPRDHSANFASDKARTLVNLLSILFQDYWNTSVHTISLLAAPKLLSQLAQGVRHSIYQLQQSFPSAVAPIDVFQDSWNRPAPLSPDDWDEPARPPAK</sequence>
<evidence type="ECO:0000313" key="3">
    <source>
        <dbReference type="Proteomes" id="UP000292702"/>
    </source>
</evidence>
<evidence type="ECO:0000313" key="2">
    <source>
        <dbReference type="EMBL" id="TCD70784.1"/>
    </source>
</evidence>
<dbReference type="Proteomes" id="UP000292702">
    <property type="component" value="Unassembled WGS sequence"/>
</dbReference>
<feature type="region of interest" description="Disordered" evidence="1">
    <location>
        <begin position="230"/>
        <end position="249"/>
    </location>
</feature>
<proteinExistence type="predicted"/>
<keyword evidence="3" id="KW-1185">Reference proteome</keyword>
<dbReference type="AlphaFoldDB" id="A0A4R0S2S9"/>
<organism evidence="2 3">
    <name type="scientific">Steccherinum ochraceum</name>
    <dbReference type="NCBI Taxonomy" id="92696"/>
    <lineage>
        <taxon>Eukaryota</taxon>
        <taxon>Fungi</taxon>
        <taxon>Dikarya</taxon>
        <taxon>Basidiomycota</taxon>
        <taxon>Agaricomycotina</taxon>
        <taxon>Agaricomycetes</taxon>
        <taxon>Polyporales</taxon>
        <taxon>Steccherinaceae</taxon>
        <taxon>Steccherinum</taxon>
    </lineage>
</organism>
<name>A0A4R0S2S9_9APHY</name>
<evidence type="ECO:0000256" key="1">
    <source>
        <dbReference type="SAM" id="MobiDB-lite"/>
    </source>
</evidence>